<evidence type="ECO:0000256" key="2">
    <source>
        <dbReference type="ARBA" id="ARBA00022525"/>
    </source>
</evidence>
<keyword evidence="3" id="KW-0812">Transmembrane</keyword>
<gene>
    <name evidence="4" type="ORF">ACFQ2I_09390</name>
</gene>
<name>A0ABW3HPZ7_9BACL</name>
<keyword evidence="2" id="KW-0964">Secreted</keyword>
<dbReference type="SUPFAM" id="SSF50242">
    <property type="entry name" value="TIMP-like"/>
    <property type="match status" value="1"/>
</dbReference>
<protein>
    <recommendedName>
        <fullName evidence="6">Tissue inhibitor of metalloproteinase</fullName>
    </recommendedName>
</protein>
<keyword evidence="3" id="KW-0472">Membrane</keyword>
<dbReference type="Gene3D" id="2.40.50.120">
    <property type="match status" value="1"/>
</dbReference>
<accession>A0ABW3HPZ7</accession>
<reference evidence="5" key="1">
    <citation type="journal article" date="2019" name="Int. J. Syst. Evol. Microbiol.">
        <title>The Global Catalogue of Microorganisms (GCM) 10K type strain sequencing project: providing services to taxonomists for standard genome sequencing and annotation.</title>
        <authorList>
            <consortium name="The Broad Institute Genomics Platform"/>
            <consortium name="The Broad Institute Genome Sequencing Center for Infectious Disease"/>
            <person name="Wu L."/>
            <person name="Ma J."/>
        </authorList>
    </citation>
    <scope>NUCLEOTIDE SEQUENCE [LARGE SCALE GENOMIC DNA]</scope>
    <source>
        <strain evidence="5">CCUG 59129</strain>
    </source>
</reference>
<proteinExistence type="predicted"/>
<dbReference type="PANTHER" id="PTHR11844:SF25">
    <property type="entry name" value="NTR DOMAIN-CONTAINING PROTEIN"/>
    <property type="match status" value="1"/>
</dbReference>
<keyword evidence="3" id="KW-1133">Transmembrane helix</keyword>
<dbReference type="InterPro" id="IPR008993">
    <property type="entry name" value="TIMP-like_OB-fold"/>
</dbReference>
<evidence type="ECO:0000256" key="3">
    <source>
        <dbReference type="SAM" id="Phobius"/>
    </source>
</evidence>
<comment type="subcellular location">
    <subcellularLocation>
        <location evidence="1">Secreted</location>
    </subcellularLocation>
</comment>
<evidence type="ECO:0000256" key="1">
    <source>
        <dbReference type="ARBA" id="ARBA00004613"/>
    </source>
</evidence>
<evidence type="ECO:0000313" key="5">
    <source>
        <dbReference type="Proteomes" id="UP001596989"/>
    </source>
</evidence>
<evidence type="ECO:0008006" key="6">
    <source>
        <dbReference type="Google" id="ProtNLM"/>
    </source>
</evidence>
<dbReference type="RefSeq" id="WP_377563775.1">
    <property type="nucleotide sequence ID" value="NZ_JBHTJZ010000009.1"/>
</dbReference>
<dbReference type="EMBL" id="JBHTJZ010000009">
    <property type="protein sequence ID" value="MFD0959607.1"/>
    <property type="molecule type" value="Genomic_DNA"/>
</dbReference>
<feature type="transmembrane region" description="Helical" evidence="3">
    <location>
        <begin position="165"/>
        <end position="186"/>
    </location>
</feature>
<keyword evidence="5" id="KW-1185">Reference proteome</keyword>
<sequence length="192" mass="21013">MKKLRWLSVLLAIVVLMGSFAFRSDRAYACSCAMPESVEKAKNNSHAVFEGTVTERKERGGLFTKSSADPVEYTFRVHRVWKGKVASTIEVVSSADEASCGFEFKDGLKYVVFAYTTGDQLEVSLCSRTAEASTASAVIGELEQLGHSSVPPVPQAGEASSKVSLWWIAAITLLAGAILFLLVMMIRRRKIR</sequence>
<dbReference type="PANTHER" id="PTHR11844">
    <property type="entry name" value="METALLOPROTEASE INHIBITOR"/>
    <property type="match status" value="1"/>
</dbReference>
<comment type="caution">
    <text evidence="4">The sequence shown here is derived from an EMBL/GenBank/DDBJ whole genome shotgun (WGS) entry which is preliminary data.</text>
</comment>
<organism evidence="4 5">
    <name type="scientific">Paenibacillus chungangensis</name>
    <dbReference type="NCBI Taxonomy" id="696535"/>
    <lineage>
        <taxon>Bacteria</taxon>
        <taxon>Bacillati</taxon>
        <taxon>Bacillota</taxon>
        <taxon>Bacilli</taxon>
        <taxon>Bacillales</taxon>
        <taxon>Paenibacillaceae</taxon>
        <taxon>Paenibacillus</taxon>
    </lineage>
</organism>
<dbReference type="Proteomes" id="UP001596989">
    <property type="component" value="Unassembled WGS sequence"/>
</dbReference>
<dbReference type="InterPro" id="IPR001820">
    <property type="entry name" value="TIMP"/>
</dbReference>
<evidence type="ECO:0000313" key="4">
    <source>
        <dbReference type="EMBL" id="MFD0959607.1"/>
    </source>
</evidence>